<keyword evidence="4" id="KW-0539">Nucleus</keyword>
<dbReference type="Proteomes" id="UP000631114">
    <property type="component" value="Unassembled WGS sequence"/>
</dbReference>
<dbReference type="GO" id="GO:0032040">
    <property type="term" value="C:small-subunit processome"/>
    <property type="evidence" value="ECO:0007669"/>
    <property type="project" value="InterPro"/>
</dbReference>
<evidence type="ECO:0000313" key="7">
    <source>
        <dbReference type="Proteomes" id="UP000631114"/>
    </source>
</evidence>
<comment type="subcellular location">
    <subcellularLocation>
        <location evidence="1">Nucleus</location>
        <location evidence="1">Nucleolus</location>
    </subcellularLocation>
</comment>
<comment type="caution">
    <text evidence="6">The sequence shown here is derived from an EMBL/GenBank/DDBJ whole genome shotgun (WGS) entry which is preliminary data.</text>
</comment>
<evidence type="ECO:0008006" key="8">
    <source>
        <dbReference type="Google" id="ProtNLM"/>
    </source>
</evidence>
<accession>A0A835LSJ1</accession>
<proteinExistence type="inferred from homology"/>
<evidence type="ECO:0000256" key="2">
    <source>
        <dbReference type="ARBA" id="ARBA00008105"/>
    </source>
</evidence>
<sequence length="153" mass="18256">MSSLRNAVSRRAHKERSQPEARRKFGFLEKHKDYVERAKAFHKKEDTLRKLKEKASFRNPDEFYYKMIKSKTVGGVHKSESDTKQYTHEELVLMKTQDSGYVFQKIQSEKKKIEKLNSMLHSLDSQLTNKHIYYAEDRFVLPALRSSTRYFFL</sequence>
<evidence type="ECO:0000256" key="4">
    <source>
        <dbReference type="ARBA" id="ARBA00023242"/>
    </source>
</evidence>
<dbReference type="OrthoDB" id="29058at2759"/>
<dbReference type="PANTHER" id="PTHR12838">
    <property type="entry name" value="U3 SMALL NUCLEOLAR RNA-ASSOCIATED PROTEIN 11"/>
    <property type="match status" value="1"/>
</dbReference>
<feature type="region of interest" description="Disordered" evidence="5">
    <location>
        <begin position="1"/>
        <end position="23"/>
    </location>
</feature>
<dbReference type="PANTHER" id="PTHR12838:SF0">
    <property type="entry name" value="U3 SMALL NUCLEOLAR RNA-ASSOCIATED PROTEIN 11-RELATED"/>
    <property type="match status" value="1"/>
</dbReference>
<evidence type="ECO:0000256" key="5">
    <source>
        <dbReference type="SAM" id="MobiDB-lite"/>
    </source>
</evidence>
<dbReference type="AlphaFoldDB" id="A0A835LSJ1"/>
<evidence type="ECO:0000256" key="3">
    <source>
        <dbReference type="ARBA" id="ARBA00022552"/>
    </source>
</evidence>
<gene>
    <name evidence="6" type="ORF">IFM89_026840</name>
</gene>
<dbReference type="GO" id="GO:0006364">
    <property type="term" value="P:rRNA processing"/>
    <property type="evidence" value="ECO:0007669"/>
    <property type="project" value="UniProtKB-KW"/>
</dbReference>
<name>A0A835LSJ1_9MAGN</name>
<comment type="similarity">
    <text evidence="2">Belongs to the UTP11 family.</text>
</comment>
<keyword evidence="7" id="KW-1185">Reference proteome</keyword>
<protein>
    <recommendedName>
        <fullName evidence="8">U3 small nucleolar RNA-associated protein 11</fullName>
    </recommendedName>
</protein>
<reference evidence="6 7" key="1">
    <citation type="submission" date="2020-10" db="EMBL/GenBank/DDBJ databases">
        <title>The Coptis chinensis genome and diversification of protoberbering-type alkaloids.</title>
        <authorList>
            <person name="Wang B."/>
            <person name="Shu S."/>
            <person name="Song C."/>
            <person name="Liu Y."/>
        </authorList>
    </citation>
    <scope>NUCLEOTIDE SEQUENCE [LARGE SCALE GENOMIC DNA]</scope>
    <source>
        <strain evidence="6">HL-2020</strain>
        <tissue evidence="6">Leaf</tissue>
    </source>
</reference>
<dbReference type="Pfam" id="PF03998">
    <property type="entry name" value="Utp11"/>
    <property type="match status" value="1"/>
</dbReference>
<evidence type="ECO:0000256" key="1">
    <source>
        <dbReference type="ARBA" id="ARBA00004604"/>
    </source>
</evidence>
<dbReference type="EMBL" id="JADFTS010000005">
    <property type="protein sequence ID" value="KAF9606578.1"/>
    <property type="molecule type" value="Genomic_DNA"/>
</dbReference>
<organism evidence="6 7">
    <name type="scientific">Coptis chinensis</name>
    <dbReference type="NCBI Taxonomy" id="261450"/>
    <lineage>
        <taxon>Eukaryota</taxon>
        <taxon>Viridiplantae</taxon>
        <taxon>Streptophyta</taxon>
        <taxon>Embryophyta</taxon>
        <taxon>Tracheophyta</taxon>
        <taxon>Spermatophyta</taxon>
        <taxon>Magnoliopsida</taxon>
        <taxon>Ranunculales</taxon>
        <taxon>Ranunculaceae</taxon>
        <taxon>Coptidoideae</taxon>
        <taxon>Coptis</taxon>
    </lineage>
</organism>
<evidence type="ECO:0000313" key="6">
    <source>
        <dbReference type="EMBL" id="KAF9606578.1"/>
    </source>
</evidence>
<keyword evidence="3" id="KW-0698">rRNA processing</keyword>
<dbReference type="InterPro" id="IPR007144">
    <property type="entry name" value="SSU_processome_Utp11"/>
</dbReference>